<evidence type="ECO:0000259" key="5">
    <source>
        <dbReference type="PROSITE" id="PS50893"/>
    </source>
</evidence>
<evidence type="ECO:0000256" key="2">
    <source>
        <dbReference type="ARBA" id="ARBA00022448"/>
    </source>
</evidence>
<dbReference type="InterPro" id="IPR029439">
    <property type="entry name" value="Wzt_C"/>
</dbReference>
<dbReference type="InterPro" id="IPR017871">
    <property type="entry name" value="ABC_transporter-like_CS"/>
</dbReference>
<comment type="caution">
    <text evidence="6">The sequence shown here is derived from an EMBL/GenBank/DDBJ whole genome shotgun (WGS) entry which is preliminary data.</text>
</comment>
<evidence type="ECO:0000256" key="3">
    <source>
        <dbReference type="ARBA" id="ARBA00022741"/>
    </source>
</evidence>
<dbReference type="PANTHER" id="PTHR46743:SF2">
    <property type="entry name" value="TEICHOIC ACIDS EXPORT ATP-BINDING PROTEIN TAGH"/>
    <property type="match status" value="1"/>
</dbReference>
<dbReference type="PROSITE" id="PS00211">
    <property type="entry name" value="ABC_TRANSPORTER_1"/>
    <property type="match status" value="1"/>
</dbReference>
<keyword evidence="3" id="KW-0547">Nucleotide-binding</keyword>
<keyword evidence="7" id="KW-1185">Reference proteome</keyword>
<dbReference type="CDD" id="cd03220">
    <property type="entry name" value="ABC_KpsT_Wzt"/>
    <property type="match status" value="1"/>
</dbReference>
<dbReference type="InterPro" id="IPR050683">
    <property type="entry name" value="Bact_Polysacc_Export_ATP-bd"/>
</dbReference>
<dbReference type="AlphaFoldDB" id="A0A9X3S8M3"/>
<dbReference type="GO" id="GO:0016887">
    <property type="term" value="F:ATP hydrolysis activity"/>
    <property type="evidence" value="ECO:0007669"/>
    <property type="project" value="InterPro"/>
</dbReference>
<dbReference type="Gene3D" id="3.40.50.300">
    <property type="entry name" value="P-loop containing nucleotide triphosphate hydrolases"/>
    <property type="match status" value="1"/>
</dbReference>
<keyword evidence="4 6" id="KW-0067">ATP-binding</keyword>
<dbReference type="Pfam" id="PF00005">
    <property type="entry name" value="ABC_tran"/>
    <property type="match status" value="1"/>
</dbReference>
<keyword evidence="2" id="KW-0813">Transport</keyword>
<dbReference type="GO" id="GO:0140359">
    <property type="term" value="F:ABC-type transporter activity"/>
    <property type="evidence" value="ECO:0007669"/>
    <property type="project" value="InterPro"/>
</dbReference>
<dbReference type="InterPro" id="IPR003439">
    <property type="entry name" value="ABC_transporter-like_ATP-bd"/>
</dbReference>
<dbReference type="GO" id="GO:0016020">
    <property type="term" value="C:membrane"/>
    <property type="evidence" value="ECO:0007669"/>
    <property type="project" value="InterPro"/>
</dbReference>
<dbReference type="InterPro" id="IPR027417">
    <property type="entry name" value="P-loop_NTPase"/>
</dbReference>
<evidence type="ECO:0000256" key="1">
    <source>
        <dbReference type="ARBA" id="ARBA00005417"/>
    </source>
</evidence>
<accession>A0A9X3S8M3</accession>
<dbReference type="GO" id="GO:0005524">
    <property type="term" value="F:ATP binding"/>
    <property type="evidence" value="ECO:0007669"/>
    <property type="project" value="UniProtKB-KW"/>
</dbReference>
<dbReference type="InterPro" id="IPR015860">
    <property type="entry name" value="ABC_transpr_TagH-like"/>
</dbReference>
<gene>
    <name evidence="6" type="ORF">OJ997_18850</name>
</gene>
<feature type="domain" description="ABC transporter" evidence="5">
    <location>
        <begin position="39"/>
        <end position="262"/>
    </location>
</feature>
<dbReference type="PROSITE" id="PS50893">
    <property type="entry name" value="ABC_TRANSPORTER_2"/>
    <property type="match status" value="1"/>
</dbReference>
<dbReference type="RefSeq" id="WP_270026809.1">
    <property type="nucleotide sequence ID" value="NZ_JAPDDP010000035.1"/>
</dbReference>
<dbReference type="EMBL" id="JAPDDP010000035">
    <property type="protein sequence ID" value="MDA0182374.1"/>
    <property type="molecule type" value="Genomic_DNA"/>
</dbReference>
<dbReference type="Gene3D" id="2.70.50.60">
    <property type="entry name" value="abc- transporter (atp binding component) like domain"/>
    <property type="match status" value="1"/>
</dbReference>
<dbReference type="SMART" id="SM00382">
    <property type="entry name" value="AAA"/>
    <property type="match status" value="1"/>
</dbReference>
<name>A0A9X3S8M3_9ACTN</name>
<proteinExistence type="inferred from homology"/>
<protein>
    <submittedName>
        <fullName evidence="6">ABC transporter ATP-binding protein</fullName>
    </submittedName>
</protein>
<sequence>MIDAMPGKDSAAASTGHPAVVIDSVSKTFRLPHQRYSTLKERALHPFRSRVFDELKAVQDISVQIAPGEFFGIVGRNGSGKSTLLKCLAGIYRVDTGSITIDGRLSPFIELGVGFNMDLTARENVIINATMLGLTPKQARERFDDIIAFAGLEEFIDLKLKNYSSGMAVRLAFSIGIEVDADVLLVDEVLAVGDAAFQHKCYQQFERLKSEGKTIIFVTHDMSAVERFCDRAMLVEKGKMVTLGAPREVARAYNQLNFAGVVHEAVEERRHGDRKSAEITRTWFENESWQHVSTLSQGEFCFGLFEVKFLEDMQDPIVGWALHTQSGQTVMAASSQFERGETGAFKAGETVVVKIGFSFRFSAGQYSLSPVVARAGNAADIVDEREHAATLLVFATRSTGGLVDLDQVLEIKRA</sequence>
<comment type="similarity">
    <text evidence="1">Belongs to the ABC transporter superfamily.</text>
</comment>
<dbReference type="CDD" id="cd10147">
    <property type="entry name" value="Wzt_C-like"/>
    <property type="match status" value="1"/>
</dbReference>
<dbReference type="InterPro" id="IPR003593">
    <property type="entry name" value="AAA+_ATPase"/>
</dbReference>
<dbReference type="PANTHER" id="PTHR46743">
    <property type="entry name" value="TEICHOIC ACIDS EXPORT ATP-BINDING PROTEIN TAGH"/>
    <property type="match status" value="1"/>
</dbReference>
<organism evidence="6 7">
    <name type="scientific">Solirubrobacter phytolaccae</name>
    <dbReference type="NCBI Taxonomy" id="1404360"/>
    <lineage>
        <taxon>Bacteria</taxon>
        <taxon>Bacillati</taxon>
        <taxon>Actinomycetota</taxon>
        <taxon>Thermoleophilia</taxon>
        <taxon>Solirubrobacterales</taxon>
        <taxon>Solirubrobacteraceae</taxon>
        <taxon>Solirubrobacter</taxon>
    </lineage>
</organism>
<dbReference type="Proteomes" id="UP001147653">
    <property type="component" value="Unassembled WGS sequence"/>
</dbReference>
<evidence type="ECO:0000256" key="4">
    <source>
        <dbReference type="ARBA" id="ARBA00022840"/>
    </source>
</evidence>
<evidence type="ECO:0000313" key="7">
    <source>
        <dbReference type="Proteomes" id="UP001147653"/>
    </source>
</evidence>
<dbReference type="SUPFAM" id="SSF52540">
    <property type="entry name" value="P-loop containing nucleoside triphosphate hydrolases"/>
    <property type="match status" value="1"/>
</dbReference>
<reference evidence="6" key="1">
    <citation type="submission" date="2022-10" db="EMBL/GenBank/DDBJ databases">
        <title>The WGS of Solirubrobacter phytolaccae KCTC 29190.</title>
        <authorList>
            <person name="Jiang Z."/>
        </authorList>
    </citation>
    <scope>NUCLEOTIDE SEQUENCE</scope>
    <source>
        <strain evidence="6">KCTC 29190</strain>
    </source>
</reference>
<dbReference type="Pfam" id="PF14524">
    <property type="entry name" value="Wzt_C"/>
    <property type="match status" value="1"/>
</dbReference>
<evidence type="ECO:0000313" key="6">
    <source>
        <dbReference type="EMBL" id="MDA0182374.1"/>
    </source>
</evidence>